<name>A0A7X6DFB3_9BURK</name>
<proteinExistence type="predicted"/>
<dbReference type="Pfam" id="PF03050">
    <property type="entry name" value="DDE_Tnp_IS66"/>
    <property type="match status" value="1"/>
</dbReference>
<organism evidence="3 4">
    <name type="scientific">Ramlibacter lithotrophicus</name>
    <dbReference type="NCBI Taxonomy" id="2606681"/>
    <lineage>
        <taxon>Bacteria</taxon>
        <taxon>Pseudomonadati</taxon>
        <taxon>Pseudomonadota</taxon>
        <taxon>Betaproteobacteria</taxon>
        <taxon>Burkholderiales</taxon>
        <taxon>Comamonadaceae</taxon>
        <taxon>Ramlibacter</taxon>
    </lineage>
</organism>
<dbReference type="PANTHER" id="PTHR33678">
    <property type="entry name" value="BLL1576 PROTEIN"/>
    <property type="match status" value="1"/>
</dbReference>
<evidence type="ECO:0000313" key="3">
    <source>
        <dbReference type="EMBL" id="NKE66122.1"/>
    </source>
</evidence>
<feature type="region of interest" description="Disordered" evidence="1">
    <location>
        <begin position="27"/>
        <end position="46"/>
    </location>
</feature>
<gene>
    <name evidence="3" type="ORF">RAMLITH_09845</name>
</gene>
<dbReference type="PANTHER" id="PTHR33678:SF1">
    <property type="entry name" value="BLL1576 PROTEIN"/>
    <property type="match status" value="1"/>
</dbReference>
<feature type="domain" description="Transposase IS66 central" evidence="2">
    <location>
        <begin position="43"/>
        <end position="75"/>
    </location>
</feature>
<protein>
    <submittedName>
        <fullName evidence="3">IS66 family transposase</fullName>
    </submittedName>
</protein>
<reference evidence="3 4" key="1">
    <citation type="journal article" date="2020" name="Nature">
        <title>Bacterial chemolithoautotrophy via manganese oxidation.</title>
        <authorList>
            <person name="Yu H."/>
            <person name="Leadbetter J.R."/>
        </authorList>
    </citation>
    <scope>NUCLEOTIDE SEQUENCE [LARGE SCALE GENOMIC DNA]</scope>
    <source>
        <strain evidence="3 4">RBP-1</strain>
    </source>
</reference>
<sequence length="122" mass="13071">MNPGAFLGEFVATTGYHRKHAIRLLGAEPRPPTSRSSSQRYGNAVNDNNVQENAIRSFCVGRRNCPFADTVAGANASANLCSLLRTCQVNGINGYRYLRALFTAPKAQTVTSTPHSCSGALP</sequence>
<dbReference type="InterPro" id="IPR004291">
    <property type="entry name" value="Transposase_IS66_central"/>
</dbReference>
<accession>A0A7X6DFB3</accession>
<evidence type="ECO:0000259" key="2">
    <source>
        <dbReference type="Pfam" id="PF03050"/>
    </source>
</evidence>
<dbReference type="EMBL" id="VTOX01000003">
    <property type="protein sequence ID" value="NKE66122.1"/>
    <property type="molecule type" value="Genomic_DNA"/>
</dbReference>
<evidence type="ECO:0000313" key="4">
    <source>
        <dbReference type="Proteomes" id="UP000521868"/>
    </source>
</evidence>
<dbReference type="InterPro" id="IPR052344">
    <property type="entry name" value="Transposase-related"/>
</dbReference>
<dbReference type="Proteomes" id="UP000521868">
    <property type="component" value="Unassembled WGS sequence"/>
</dbReference>
<dbReference type="AlphaFoldDB" id="A0A7X6DFB3"/>
<keyword evidence="4" id="KW-1185">Reference proteome</keyword>
<evidence type="ECO:0000256" key="1">
    <source>
        <dbReference type="SAM" id="MobiDB-lite"/>
    </source>
</evidence>
<comment type="caution">
    <text evidence="3">The sequence shown here is derived from an EMBL/GenBank/DDBJ whole genome shotgun (WGS) entry which is preliminary data.</text>
</comment>